<dbReference type="EMBL" id="JH818892">
    <property type="protein sequence ID" value="EKC41241.1"/>
    <property type="molecule type" value="Genomic_DNA"/>
</dbReference>
<dbReference type="AlphaFoldDB" id="K1S1S7"/>
<dbReference type="InParanoid" id="K1S1S7"/>
<name>K1S1S7_MAGGI</name>
<organism evidence="1">
    <name type="scientific">Magallana gigas</name>
    <name type="common">Pacific oyster</name>
    <name type="synonym">Crassostrea gigas</name>
    <dbReference type="NCBI Taxonomy" id="29159"/>
    <lineage>
        <taxon>Eukaryota</taxon>
        <taxon>Metazoa</taxon>
        <taxon>Spiralia</taxon>
        <taxon>Lophotrochozoa</taxon>
        <taxon>Mollusca</taxon>
        <taxon>Bivalvia</taxon>
        <taxon>Autobranchia</taxon>
        <taxon>Pteriomorphia</taxon>
        <taxon>Ostreida</taxon>
        <taxon>Ostreoidea</taxon>
        <taxon>Ostreidae</taxon>
        <taxon>Magallana</taxon>
    </lineage>
</organism>
<protein>
    <submittedName>
        <fullName evidence="1">Uncharacterized protein</fullName>
    </submittedName>
</protein>
<gene>
    <name evidence="1" type="ORF">CGI_10005335</name>
</gene>
<proteinExistence type="predicted"/>
<reference evidence="1" key="1">
    <citation type="journal article" date="2012" name="Nature">
        <title>The oyster genome reveals stress adaptation and complexity of shell formation.</title>
        <authorList>
            <person name="Zhang G."/>
            <person name="Fang X."/>
            <person name="Guo X."/>
            <person name="Li L."/>
            <person name="Luo R."/>
            <person name="Xu F."/>
            <person name="Yang P."/>
            <person name="Zhang L."/>
            <person name="Wang X."/>
            <person name="Qi H."/>
            <person name="Xiong Z."/>
            <person name="Que H."/>
            <person name="Xie Y."/>
            <person name="Holland P.W."/>
            <person name="Paps J."/>
            <person name="Zhu Y."/>
            <person name="Wu F."/>
            <person name="Chen Y."/>
            <person name="Wang J."/>
            <person name="Peng C."/>
            <person name="Meng J."/>
            <person name="Yang L."/>
            <person name="Liu J."/>
            <person name="Wen B."/>
            <person name="Zhang N."/>
            <person name="Huang Z."/>
            <person name="Zhu Q."/>
            <person name="Feng Y."/>
            <person name="Mount A."/>
            <person name="Hedgecock D."/>
            <person name="Xu Z."/>
            <person name="Liu Y."/>
            <person name="Domazet-Loso T."/>
            <person name="Du Y."/>
            <person name="Sun X."/>
            <person name="Zhang S."/>
            <person name="Liu B."/>
            <person name="Cheng P."/>
            <person name="Jiang X."/>
            <person name="Li J."/>
            <person name="Fan D."/>
            <person name="Wang W."/>
            <person name="Fu W."/>
            <person name="Wang T."/>
            <person name="Wang B."/>
            <person name="Zhang J."/>
            <person name="Peng Z."/>
            <person name="Li Y."/>
            <person name="Li N."/>
            <person name="Wang J."/>
            <person name="Chen M."/>
            <person name="He Y."/>
            <person name="Tan F."/>
            <person name="Song X."/>
            <person name="Zheng Q."/>
            <person name="Huang R."/>
            <person name="Yang H."/>
            <person name="Du X."/>
            <person name="Chen L."/>
            <person name="Yang M."/>
            <person name="Gaffney P.M."/>
            <person name="Wang S."/>
            <person name="Luo L."/>
            <person name="She Z."/>
            <person name="Ming Y."/>
            <person name="Huang W."/>
            <person name="Zhang S."/>
            <person name="Huang B."/>
            <person name="Zhang Y."/>
            <person name="Qu T."/>
            <person name="Ni P."/>
            <person name="Miao G."/>
            <person name="Wang J."/>
            <person name="Wang Q."/>
            <person name="Steinberg C.E."/>
            <person name="Wang H."/>
            <person name="Li N."/>
            <person name="Qian L."/>
            <person name="Zhang G."/>
            <person name="Li Y."/>
            <person name="Yang H."/>
            <person name="Liu X."/>
            <person name="Wang J."/>
            <person name="Yin Y."/>
            <person name="Wang J."/>
        </authorList>
    </citation>
    <scope>NUCLEOTIDE SEQUENCE [LARGE SCALE GENOMIC DNA]</scope>
    <source>
        <strain evidence="1">05x7-T-G4-1.051#20</strain>
    </source>
</reference>
<accession>K1S1S7</accession>
<dbReference type="HOGENOM" id="CLU_2592078_0_0_1"/>
<sequence>MKADLRTVKWQQLQAKKQIEEIGYIVKNKTPIISNPCVVKPTLPVVCIPTPEFNIVSFNQTLGCLRKSPTSRGSLLVIGD</sequence>
<evidence type="ECO:0000313" key="1">
    <source>
        <dbReference type="EMBL" id="EKC41241.1"/>
    </source>
</evidence>